<evidence type="ECO:0000256" key="10">
    <source>
        <dbReference type="ARBA" id="ARBA00023136"/>
    </source>
</evidence>
<keyword evidence="2" id="KW-0723">Serine/threonine-protein kinase</keyword>
<evidence type="ECO:0000256" key="9">
    <source>
        <dbReference type="ARBA" id="ARBA00022989"/>
    </source>
</evidence>
<evidence type="ECO:0000256" key="4">
    <source>
        <dbReference type="ARBA" id="ARBA00022692"/>
    </source>
</evidence>
<gene>
    <name evidence="16" type="ORF">RGQ29_018733</name>
</gene>
<keyword evidence="4 13" id="KW-0812">Transmembrane</keyword>
<feature type="chain" id="PRO_5042953611" description="Protein kinase domain-containing protein" evidence="14">
    <location>
        <begin position="26"/>
        <end position="657"/>
    </location>
</feature>
<dbReference type="InterPro" id="IPR045874">
    <property type="entry name" value="LRK10/LRL21-25-like"/>
</dbReference>
<dbReference type="GO" id="GO:0016020">
    <property type="term" value="C:membrane"/>
    <property type="evidence" value="ECO:0007669"/>
    <property type="project" value="UniProtKB-SubCell"/>
</dbReference>
<keyword evidence="17" id="KW-1185">Reference proteome</keyword>
<evidence type="ECO:0000256" key="6">
    <source>
        <dbReference type="ARBA" id="ARBA00022741"/>
    </source>
</evidence>
<reference evidence="16 17" key="1">
    <citation type="journal article" date="2023" name="G3 (Bethesda)">
        <title>A haplotype-resolved chromosome-scale genome for Quercus rubra L. provides insights into the genetics of adaptive traits for red oak species.</title>
        <authorList>
            <person name="Kapoor B."/>
            <person name="Jenkins J."/>
            <person name="Schmutz J."/>
            <person name="Zhebentyayeva T."/>
            <person name="Kuelheim C."/>
            <person name="Coggeshall M."/>
            <person name="Heim C."/>
            <person name="Lasky J.R."/>
            <person name="Leites L."/>
            <person name="Islam-Faridi N."/>
            <person name="Romero-Severson J."/>
            <person name="DeLeo V.L."/>
            <person name="Lucas S.M."/>
            <person name="Lazic D."/>
            <person name="Gailing O."/>
            <person name="Carlson J."/>
            <person name="Staton M."/>
        </authorList>
    </citation>
    <scope>NUCLEOTIDE SEQUENCE [LARGE SCALE GENOMIC DNA]</scope>
    <source>
        <strain evidence="16">Pseudo-F2</strain>
    </source>
</reference>
<dbReference type="EMBL" id="JAXUIC010000004">
    <property type="protein sequence ID" value="KAK4595090.1"/>
    <property type="molecule type" value="Genomic_DNA"/>
</dbReference>
<evidence type="ECO:0000313" key="16">
    <source>
        <dbReference type="EMBL" id="KAK4595090.1"/>
    </source>
</evidence>
<feature type="binding site" evidence="12">
    <location>
        <position position="367"/>
    </location>
    <ligand>
        <name>ATP</name>
        <dbReference type="ChEBI" id="CHEBI:30616"/>
    </ligand>
</feature>
<dbReference type="GO" id="GO:0030247">
    <property type="term" value="F:polysaccharide binding"/>
    <property type="evidence" value="ECO:0007669"/>
    <property type="project" value="InterPro"/>
</dbReference>
<dbReference type="Gene3D" id="3.30.200.20">
    <property type="entry name" value="Phosphorylase Kinase, domain 1"/>
    <property type="match status" value="1"/>
</dbReference>
<dbReference type="PROSITE" id="PS00108">
    <property type="entry name" value="PROTEIN_KINASE_ST"/>
    <property type="match status" value="1"/>
</dbReference>
<dbReference type="InterPro" id="IPR000719">
    <property type="entry name" value="Prot_kinase_dom"/>
</dbReference>
<organism evidence="16 17">
    <name type="scientific">Quercus rubra</name>
    <name type="common">Northern red oak</name>
    <name type="synonym">Quercus borealis</name>
    <dbReference type="NCBI Taxonomy" id="3512"/>
    <lineage>
        <taxon>Eukaryota</taxon>
        <taxon>Viridiplantae</taxon>
        <taxon>Streptophyta</taxon>
        <taxon>Embryophyta</taxon>
        <taxon>Tracheophyta</taxon>
        <taxon>Spermatophyta</taxon>
        <taxon>Magnoliopsida</taxon>
        <taxon>eudicotyledons</taxon>
        <taxon>Gunneridae</taxon>
        <taxon>Pentapetalae</taxon>
        <taxon>rosids</taxon>
        <taxon>fabids</taxon>
        <taxon>Fagales</taxon>
        <taxon>Fagaceae</taxon>
        <taxon>Quercus</taxon>
    </lineage>
</organism>
<protein>
    <recommendedName>
        <fullName evidence="15">Protein kinase domain-containing protein</fullName>
    </recommendedName>
</protein>
<keyword evidence="10 13" id="KW-0472">Membrane</keyword>
<dbReference type="PROSITE" id="PS00107">
    <property type="entry name" value="PROTEIN_KINASE_ATP"/>
    <property type="match status" value="1"/>
</dbReference>
<evidence type="ECO:0000256" key="3">
    <source>
        <dbReference type="ARBA" id="ARBA00022679"/>
    </source>
</evidence>
<dbReference type="PROSITE" id="PS50011">
    <property type="entry name" value="PROTEIN_KINASE_DOM"/>
    <property type="match status" value="1"/>
</dbReference>
<keyword evidence="9 13" id="KW-1133">Transmembrane helix</keyword>
<dbReference type="Gene3D" id="1.10.510.10">
    <property type="entry name" value="Transferase(Phosphotransferase) domain 1"/>
    <property type="match status" value="1"/>
</dbReference>
<dbReference type="SMART" id="SM00220">
    <property type="entry name" value="S_TKc"/>
    <property type="match status" value="1"/>
</dbReference>
<evidence type="ECO:0000256" key="14">
    <source>
        <dbReference type="SAM" id="SignalP"/>
    </source>
</evidence>
<evidence type="ECO:0000256" key="2">
    <source>
        <dbReference type="ARBA" id="ARBA00022527"/>
    </source>
</evidence>
<keyword evidence="5 14" id="KW-0732">Signal</keyword>
<evidence type="ECO:0000256" key="7">
    <source>
        <dbReference type="ARBA" id="ARBA00022777"/>
    </source>
</evidence>
<dbReference type="Pfam" id="PF00069">
    <property type="entry name" value="Pkinase"/>
    <property type="match status" value="1"/>
</dbReference>
<feature type="domain" description="Protein kinase" evidence="15">
    <location>
        <begin position="339"/>
        <end position="625"/>
    </location>
</feature>
<sequence>MFREILSLLGLLVLLFALFHEACIAKEQSQNCGSSSCGNLPISFPFQLKGAPYQCGCGAESAGGLELDCENNRTSLLVDFGKFYVQEIDYVNQTFRLMDASLHKNTCSIPHLIPNIYDSYSRYDLNYSSYFYIFRIYNNNFMYLFNCTLPLNSTLYVDYVDVSHCIGNPFSAQTHFYAYFGVLKARDLPKSCSIEGTVPTQIWNTTGLSVLEIQQELLRGYEFNWGYDCEHWNYSGHHSQNKKLKYNRFRDSIFPFIQKLYGVFRNSFLFQGGVLTFIQYIGVFILGRAQLGIVCLIAFLIYKFGPGNTFMDDAIEIFLQRNNLMPIRYSYSQIKSMTNGFKDKLGQGGYGTVFKGKLQSGYPVAIKLLSKSKANGQDFINEVATIGRIHHINVVQLIGFCVEGSKQALVYEFMPNGSLDKFIFPNRENSTILTPDRIYEIAVGIAQGIEYLHQGCDMQILHFDIKPHNILLDENFVPKVSDFGLAKLYPVDDSIVSLTVIRGTLGYIAPELFYKNIGGISYKADVYSFGMLLMEMVGRRKNLNAFVEHSSQIYFPSWIYDKLDQGEDLEVLNAIEGEKKTLKKMIIVAFWCIQMKPINRPSMSKVLEMLEGPIELLQMPPKPFFGPEEMSIEDHTCNNSTGIPTSASDSIVALDKM</sequence>
<evidence type="ECO:0000256" key="8">
    <source>
        <dbReference type="ARBA" id="ARBA00022840"/>
    </source>
</evidence>
<dbReference type="GO" id="GO:0004674">
    <property type="term" value="F:protein serine/threonine kinase activity"/>
    <property type="evidence" value="ECO:0007669"/>
    <property type="project" value="UniProtKB-KW"/>
</dbReference>
<dbReference type="InterPro" id="IPR017441">
    <property type="entry name" value="Protein_kinase_ATP_BS"/>
</dbReference>
<dbReference type="InterPro" id="IPR008271">
    <property type="entry name" value="Ser/Thr_kinase_AS"/>
</dbReference>
<evidence type="ECO:0000256" key="1">
    <source>
        <dbReference type="ARBA" id="ARBA00004479"/>
    </source>
</evidence>
<evidence type="ECO:0000259" key="15">
    <source>
        <dbReference type="PROSITE" id="PS50011"/>
    </source>
</evidence>
<feature type="signal peptide" evidence="14">
    <location>
        <begin position="1"/>
        <end position="25"/>
    </location>
</feature>
<dbReference type="Proteomes" id="UP001324115">
    <property type="component" value="Unassembled WGS sequence"/>
</dbReference>
<name>A0AAN7J271_QUERU</name>
<dbReference type="Pfam" id="PF13947">
    <property type="entry name" value="GUB_WAK_bind"/>
    <property type="match status" value="1"/>
</dbReference>
<evidence type="ECO:0000313" key="17">
    <source>
        <dbReference type="Proteomes" id="UP001324115"/>
    </source>
</evidence>
<dbReference type="GO" id="GO:0005524">
    <property type="term" value="F:ATP binding"/>
    <property type="evidence" value="ECO:0007669"/>
    <property type="project" value="UniProtKB-UniRule"/>
</dbReference>
<keyword evidence="11" id="KW-0325">Glycoprotein</keyword>
<comment type="caution">
    <text evidence="16">The sequence shown here is derived from an EMBL/GenBank/DDBJ whole genome shotgun (WGS) entry which is preliminary data.</text>
</comment>
<dbReference type="AlphaFoldDB" id="A0AAN7J271"/>
<evidence type="ECO:0000256" key="5">
    <source>
        <dbReference type="ARBA" id="ARBA00022729"/>
    </source>
</evidence>
<proteinExistence type="predicted"/>
<accession>A0AAN7J271</accession>
<evidence type="ECO:0000256" key="11">
    <source>
        <dbReference type="ARBA" id="ARBA00023180"/>
    </source>
</evidence>
<keyword evidence="7" id="KW-0418">Kinase</keyword>
<evidence type="ECO:0000256" key="12">
    <source>
        <dbReference type="PROSITE-ProRule" id="PRU10141"/>
    </source>
</evidence>
<evidence type="ECO:0000256" key="13">
    <source>
        <dbReference type="SAM" id="Phobius"/>
    </source>
</evidence>
<comment type="subcellular location">
    <subcellularLocation>
        <location evidence="1">Membrane</location>
        <topology evidence="1">Single-pass type I membrane protein</topology>
    </subcellularLocation>
</comment>
<dbReference type="FunFam" id="3.30.200.20:FF:000178">
    <property type="entry name" value="serine/threonine-protein kinase PBS1-like"/>
    <property type="match status" value="1"/>
</dbReference>
<dbReference type="FunFam" id="1.10.510.10:FF:000590">
    <property type="entry name" value="PR5-like receptor kinase"/>
    <property type="match status" value="1"/>
</dbReference>
<dbReference type="PANTHER" id="PTHR27009">
    <property type="entry name" value="RUST RESISTANCE KINASE LR10-RELATED"/>
    <property type="match status" value="1"/>
</dbReference>
<dbReference type="InterPro" id="IPR011009">
    <property type="entry name" value="Kinase-like_dom_sf"/>
</dbReference>
<keyword evidence="8 12" id="KW-0067">ATP-binding</keyword>
<feature type="transmembrane region" description="Helical" evidence="13">
    <location>
        <begin position="277"/>
        <end position="302"/>
    </location>
</feature>
<keyword evidence="3" id="KW-0808">Transferase</keyword>
<dbReference type="InterPro" id="IPR025287">
    <property type="entry name" value="WAK_GUB"/>
</dbReference>
<dbReference type="SUPFAM" id="SSF56112">
    <property type="entry name" value="Protein kinase-like (PK-like)"/>
    <property type="match status" value="1"/>
</dbReference>
<keyword evidence="6 12" id="KW-0547">Nucleotide-binding</keyword>